<feature type="compositionally biased region" description="Polar residues" evidence="1">
    <location>
        <begin position="169"/>
        <end position="180"/>
    </location>
</feature>
<feature type="region of interest" description="Disordered" evidence="1">
    <location>
        <begin position="158"/>
        <end position="198"/>
    </location>
</feature>
<evidence type="ECO:0000313" key="3">
    <source>
        <dbReference type="Proteomes" id="UP000198406"/>
    </source>
</evidence>
<protein>
    <submittedName>
        <fullName evidence="2">Uncharacterized protein</fullName>
    </submittedName>
</protein>
<dbReference type="AlphaFoldDB" id="A0A1Z5K3D4"/>
<gene>
    <name evidence="2" type="ORF">FisN_7Hh068</name>
</gene>
<dbReference type="Proteomes" id="UP000198406">
    <property type="component" value="Unassembled WGS sequence"/>
</dbReference>
<organism evidence="2 3">
    <name type="scientific">Fistulifera solaris</name>
    <name type="common">Oleaginous diatom</name>
    <dbReference type="NCBI Taxonomy" id="1519565"/>
    <lineage>
        <taxon>Eukaryota</taxon>
        <taxon>Sar</taxon>
        <taxon>Stramenopiles</taxon>
        <taxon>Ochrophyta</taxon>
        <taxon>Bacillariophyta</taxon>
        <taxon>Bacillariophyceae</taxon>
        <taxon>Bacillariophycidae</taxon>
        <taxon>Naviculales</taxon>
        <taxon>Naviculaceae</taxon>
        <taxon>Fistulifera</taxon>
    </lineage>
</organism>
<proteinExistence type="predicted"/>
<evidence type="ECO:0000256" key="1">
    <source>
        <dbReference type="SAM" id="MobiDB-lite"/>
    </source>
</evidence>
<name>A0A1Z5K3D4_FISSO</name>
<keyword evidence="3" id="KW-1185">Reference proteome</keyword>
<dbReference type="InParanoid" id="A0A1Z5K3D4"/>
<evidence type="ECO:0000313" key="2">
    <source>
        <dbReference type="EMBL" id="GAX20757.1"/>
    </source>
</evidence>
<reference evidence="2 3" key="1">
    <citation type="journal article" date="2015" name="Plant Cell">
        <title>Oil accumulation by the oleaginous diatom Fistulifera solaris as revealed by the genome and transcriptome.</title>
        <authorList>
            <person name="Tanaka T."/>
            <person name="Maeda Y."/>
            <person name="Veluchamy A."/>
            <person name="Tanaka M."/>
            <person name="Abida H."/>
            <person name="Marechal E."/>
            <person name="Bowler C."/>
            <person name="Muto M."/>
            <person name="Sunaga Y."/>
            <person name="Tanaka M."/>
            <person name="Yoshino T."/>
            <person name="Taniguchi T."/>
            <person name="Fukuda Y."/>
            <person name="Nemoto M."/>
            <person name="Matsumoto M."/>
            <person name="Wong P.S."/>
            <person name="Aburatani S."/>
            <person name="Fujibuchi W."/>
        </authorList>
    </citation>
    <scope>NUCLEOTIDE SEQUENCE [LARGE SCALE GENOMIC DNA]</scope>
    <source>
        <strain evidence="2 3">JPCC DA0580</strain>
    </source>
</reference>
<comment type="caution">
    <text evidence="2">The sequence shown here is derived from an EMBL/GenBank/DDBJ whole genome shotgun (WGS) entry which is preliminary data.</text>
</comment>
<feature type="region of interest" description="Disordered" evidence="1">
    <location>
        <begin position="1"/>
        <end position="55"/>
    </location>
</feature>
<accession>A0A1Z5K3D4</accession>
<dbReference type="EMBL" id="BDSP01000152">
    <property type="protein sequence ID" value="GAX20757.1"/>
    <property type="molecule type" value="Genomic_DNA"/>
</dbReference>
<dbReference type="OrthoDB" id="49191at2759"/>
<feature type="region of interest" description="Disordered" evidence="1">
    <location>
        <begin position="225"/>
        <end position="252"/>
    </location>
</feature>
<sequence>MVTPIKVARRDNSDIVEESPEQTGTNPSPRRFLPPFRKKSNNVKSPNTINADFDVNPVPETPQLINVTIGDDIEVLTPESKEQMDERIRRNLFPEETAPDDLTEPFGRLATSMSVEVTPDGKYLESPDAVEGIVMAPQSFQKSPSAVKRTEDLLTHRKATYQGPVSVDSPDNSENGSVYSTPPLPDHGVKHTASSTDSLLEEPPAIVDNVPDTPVLDNAMPVDEESRDAATIDDTIMNDDDLSKKPEGDSSSVRDNVARKLFGTFCADDVNFGAPSHFRYTFREISLSKNPVRRLIDLFYDNACTSGNLEESDRPYFDEDFTLRFIRRMTTKGVALLYLQAPGTVGNRTSDWKGRTVAMHLRKGSPDPNEHEAVQPRISWTTVIGGQTHDALTTSIDLFDIVSIKSSSRDELLTNQGLEEEREDFCFFTITVSNGQVYIFESNTLDERDSLVNGLKNVISRLAFQITVGDVSALKELYLEEDVLASNAALTGDLPVLPNPMQAINRIAHIMLD</sequence>